<evidence type="ECO:0000313" key="2">
    <source>
        <dbReference type="WBParaSite" id="PS1159_v2.g10506.t1"/>
    </source>
</evidence>
<reference evidence="2" key="1">
    <citation type="submission" date="2022-11" db="UniProtKB">
        <authorList>
            <consortium name="WormBaseParasite"/>
        </authorList>
    </citation>
    <scope>IDENTIFICATION</scope>
</reference>
<sequence length="245" mass="28561">MYWSWYFFYQGMCQLLGYSLFGEIGNVIVASIAQYLFYVCMNMNLLLAFNRFSAVVFGHKHEQIFSTFNGILYIAIIYAGSAIMNIPGFMFLSKYYPELGTFNYFHKPSQEFLKISIFIEMAAVYAVHLAIFVLYGWSYLTYRKMKSLTVQHKRERRLLFQAIISGSPCFILMTCHHLIHFPLLEVLAGELCVGIDPIIYMWFNKEIRTDFFEITGIQKFTKRFNSNSVYNITSVHATPSVPNQE</sequence>
<name>A0AC35ET54_9BILA</name>
<organism evidence="1 2">
    <name type="scientific">Panagrolaimus sp. PS1159</name>
    <dbReference type="NCBI Taxonomy" id="55785"/>
    <lineage>
        <taxon>Eukaryota</taxon>
        <taxon>Metazoa</taxon>
        <taxon>Ecdysozoa</taxon>
        <taxon>Nematoda</taxon>
        <taxon>Chromadorea</taxon>
        <taxon>Rhabditida</taxon>
        <taxon>Tylenchina</taxon>
        <taxon>Panagrolaimomorpha</taxon>
        <taxon>Panagrolaimoidea</taxon>
        <taxon>Panagrolaimidae</taxon>
        <taxon>Panagrolaimus</taxon>
    </lineage>
</organism>
<protein>
    <submittedName>
        <fullName evidence="2">7TM GPCR serpentine receptor class x (Srx) domain-containing protein</fullName>
    </submittedName>
</protein>
<dbReference type="WBParaSite" id="PS1159_v2.g10506.t1">
    <property type="protein sequence ID" value="PS1159_v2.g10506.t1"/>
    <property type="gene ID" value="PS1159_v2.g10506"/>
</dbReference>
<accession>A0AC35ET54</accession>
<evidence type="ECO:0000313" key="1">
    <source>
        <dbReference type="Proteomes" id="UP000887580"/>
    </source>
</evidence>
<proteinExistence type="predicted"/>
<dbReference type="Proteomes" id="UP000887580">
    <property type="component" value="Unplaced"/>
</dbReference>